<evidence type="ECO:0000313" key="3">
    <source>
        <dbReference type="Proteomes" id="UP000178636"/>
    </source>
</evidence>
<dbReference type="STRING" id="1798664.A3C93_02925"/>
<organism evidence="2 3">
    <name type="scientific">Candidatus Lloydbacteria bacterium RIFCSPHIGHO2_02_FULL_54_17</name>
    <dbReference type="NCBI Taxonomy" id="1798664"/>
    <lineage>
        <taxon>Bacteria</taxon>
        <taxon>Candidatus Lloydiibacteriota</taxon>
    </lineage>
</organism>
<evidence type="ECO:0000256" key="1">
    <source>
        <dbReference type="SAM" id="MobiDB-lite"/>
    </source>
</evidence>
<dbReference type="Proteomes" id="UP000178636">
    <property type="component" value="Unassembled WGS sequence"/>
</dbReference>
<gene>
    <name evidence="2" type="ORF">A3C93_02925</name>
</gene>
<protein>
    <submittedName>
        <fullName evidence="2">Uncharacterized protein</fullName>
    </submittedName>
</protein>
<comment type="caution">
    <text evidence="2">The sequence shown here is derived from an EMBL/GenBank/DDBJ whole genome shotgun (WGS) entry which is preliminary data.</text>
</comment>
<proteinExistence type="predicted"/>
<name>A0A1G2DAH8_9BACT</name>
<reference evidence="2 3" key="1">
    <citation type="journal article" date="2016" name="Nat. Commun.">
        <title>Thousands of microbial genomes shed light on interconnected biogeochemical processes in an aquifer system.</title>
        <authorList>
            <person name="Anantharaman K."/>
            <person name="Brown C.T."/>
            <person name="Hug L.A."/>
            <person name="Sharon I."/>
            <person name="Castelle C.J."/>
            <person name="Probst A.J."/>
            <person name="Thomas B.C."/>
            <person name="Singh A."/>
            <person name="Wilkins M.J."/>
            <person name="Karaoz U."/>
            <person name="Brodie E.L."/>
            <person name="Williams K.H."/>
            <person name="Hubbard S.S."/>
            <person name="Banfield J.F."/>
        </authorList>
    </citation>
    <scope>NUCLEOTIDE SEQUENCE [LARGE SCALE GENOMIC DNA]</scope>
</reference>
<dbReference type="EMBL" id="MHLO01000049">
    <property type="protein sequence ID" value="OGZ10624.1"/>
    <property type="molecule type" value="Genomic_DNA"/>
</dbReference>
<accession>A0A1G2DAH8</accession>
<feature type="region of interest" description="Disordered" evidence="1">
    <location>
        <begin position="254"/>
        <end position="278"/>
    </location>
</feature>
<sequence>MNLRHSEITERSDDSSDTLTLETLAERALWTSEYCGKINEFFAEKVGEGQVEETALPALKLHLFNYLSSHPQATRGELEKEFARISRLSDMERDYGEEGNPLPTIGIEIELPRTHLSPEQVEVLERLGIPNEDAIDWQGVSNPSKLWEVNPSFSYSPWVPARVLQELSVMGAVPLEESGASGHPRIPKDDAFSLHVNFGVPDWLLGATLEEKSADFFLLNDCLTYAFSTPERLRKRKTMRSIYVGKSAKESKKAKGENAVSALQNNEEAEGDDLREQSGPRRVELRAMEFRDYPTFRMLAESQKLMAMLFGSLQCRYDIERSPRTEALALLWSGFEKEVLEYFEQLQLPVKSMDVDKERVAGILEKTDLKQHCRTIVQRYAKGVTRVITQKTDDEHVHQQ</sequence>
<evidence type="ECO:0000313" key="2">
    <source>
        <dbReference type="EMBL" id="OGZ10624.1"/>
    </source>
</evidence>
<dbReference type="AlphaFoldDB" id="A0A1G2DAH8"/>